<reference evidence="3" key="1">
    <citation type="submission" date="2016-10" db="EMBL/GenBank/DDBJ databases">
        <authorList>
            <person name="Varghese N."/>
            <person name="Submissions S."/>
        </authorList>
    </citation>
    <scope>NUCLEOTIDE SEQUENCE [LARGE SCALE GENOMIC DNA]</scope>
    <source>
        <strain evidence="3">DSM 3669</strain>
    </source>
</reference>
<organism evidence="2 3">
    <name type="scientific">Desulfoscipio geothermicus DSM 3669</name>
    <dbReference type="NCBI Taxonomy" id="1121426"/>
    <lineage>
        <taxon>Bacteria</taxon>
        <taxon>Bacillati</taxon>
        <taxon>Bacillota</taxon>
        <taxon>Clostridia</taxon>
        <taxon>Eubacteriales</taxon>
        <taxon>Desulfallaceae</taxon>
        <taxon>Desulfoscipio</taxon>
    </lineage>
</organism>
<feature type="chain" id="PRO_5039522039" description="Lipoprotein" evidence="1">
    <location>
        <begin position="20"/>
        <end position="550"/>
    </location>
</feature>
<dbReference type="STRING" id="39060.SAMN05660706_14510"/>
<proteinExistence type="predicted"/>
<dbReference type="PROSITE" id="PS51257">
    <property type="entry name" value="PROKAR_LIPOPROTEIN"/>
    <property type="match status" value="1"/>
</dbReference>
<evidence type="ECO:0000313" key="2">
    <source>
        <dbReference type="EMBL" id="SFR17244.1"/>
    </source>
</evidence>
<accession>A0A1I6EHM6</accession>
<protein>
    <recommendedName>
        <fullName evidence="4">Lipoprotein</fullName>
    </recommendedName>
</protein>
<sequence length="550" mass="62283">MRKISVLMIIALILLTGCAGRVQNAQDLNVEKILAERFKDSSSVWRPTKILFKNPVDNDELIVFYLNREGTINIARIAKVNEAWKPYVAAIGEQPPGDAITWMWSQLCNRPVEKDYAIGSVFYGYVNSPKVSRVVVGREGEESSYREARFKEFTINGKQVKLYYVFFKDLSGFKDNVIAFDKDGNVLFNNKQPVEREHGQRVIGETAPQAGIPEKVPFIFREKPARPGEPWQVRTGVWDLQNGQVEMHEKAIFTVDAEDFMLSWDGGKRIGISPSAPGSLKGLIDNRSDYSLSVLNSPLSSYIEKAKCPSHRDETFIVRNYPDQDYPVLEIHRPLGVEKIALKPENPRQMFIFRCVAILPGDDKVDAFLEYSNRLSFGGDTRVGLARATVRGDEVEWKIIAGDIDVSEAGAGTRMARVGNRIVIAEQDNTVKTVDIVTGNISPYEEVNRRIKNFQEKNVYLTECLSPPAVHGYRGALIVSWVPAAIEEKEVNGNKIIHWIPMRYILAIKDDRVLGEVKLVRDELAVIKDDQVKQKMVVKEGFPHWQFPRE</sequence>
<evidence type="ECO:0000256" key="1">
    <source>
        <dbReference type="SAM" id="SignalP"/>
    </source>
</evidence>
<dbReference type="EMBL" id="FOYM01000045">
    <property type="protein sequence ID" value="SFR17244.1"/>
    <property type="molecule type" value="Genomic_DNA"/>
</dbReference>
<dbReference type="RefSeq" id="WP_092487592.1">
    <property type="nucleotide sequence ID" value="NZ_FOYM01000045.1"/>
</dbReference>
<evidence type="ECO:0000313" key="3">
    <source>
        <dbReference type="Proteomes" id="UP000199584"/>
    </source>
</evidence>
<gene>
    <name evidence="2" type="ORF">SAMN05660706_14510</name>
</gene>
<keyword evidence="3" id="KW-1185">Reference proteome</keyword>
<dbReference type="AlphaFoldDB" id="A0A1I6EHM6"/>
<evidence type="ECO:0008006" key="4">
    <source>
        <dbReference type="Google" id="ProtNLM"/>
    </source>
</evidence>
<feature type="signal peptide" evidence="1">
    <location>
        <begin position="1"/>
        <end position="19"/>
    </location>
</feature>
<dbReference type="Proteomes" id="UP000199584">
    <property type="component" value="Unassembled WGS sequence"/>
</dbReference>
<keyword evidence="1" id="KW-0732">Signal</keyword>
<name>A0A1I6EHM6_9FIRM</name>